<keyword evidence="9" id="KW-0368">Histidine biosynthesis</keyword>
<keyword evidence="6 9" id="KW-0808">Transferase</keyword>
<dbReference type="GO" id="GO:0004400">
    <property type="term" value="F:histidinol-phosphate transaminase activity"/>
    <property type="evidence" value="ECO:0007669"/>
    <property type="project" value="UniProtKB-UniRule"/>
</dbReference>
<dbReference type="GO" id="GO:0030170">
    <property type="term" value="F:pyridoxal phosphate binding"/>
    <property type="evidence" value="ECO:0007669"/>
    <property type="project" value="InterPro"/>
</dbReference>
<evidence type="ECO:0000256" key="4">
    <source>
        <dbReference type="ARBA" id="ARBA00011738"/>
    </source>
</evidence>
<dbReference type="UniPathway" id="UPA00031">
    <property type="reaction ID" value="UER00012"/>
</dbReference>
<comment type="pathway">
    <text evidence="2 9">Amino-acid biosynthesis; L-histidine biosynthesis; L-histidine from 5-phospho-alpha-D-ribose 1-diphosphate: step 7/9.</text>
</comment>
<comment type="caution">
    <text evidence="12">The sequence shown here is derived from an EMBL/GenBank/DDBJ whole genome shotgun (WGS) entry which is preliminary data.</text>
</comment>
<evidence type="ECO:0000256" key="10">
    <source>
        <dbReference type="SAM" id="MobiDB-lite"/>
    </source>
</evidence>
<dbReference type="NCBIfam" id="TIGR01141">
    <property type="entry name" value="hisC"/>
    <property type="match status" value="1"/>
</dbReference>
<evidence type="ECO:0000256" key="1">
    <source>
        <dbReference type="ARBA" id="ARBA00001933"/>
    </source>
</evidence>
<keyword evidence="5 9" id="KW-0032">Aminotransferase</keyword>
<evidence type="ECO:0000256" key="3">
    <source>
        <dbReference type="ARBA" id="ARBA00007970"/>
    </source>
</evidence>
<keyword evidence="9" id="KW-0028">Amino-acid biosynthesis</keyword>
<dbReference type="CDD" id="cd00609">
    <property type="entry name" value="AAT_like"/>
    <property type="match status" value="1"/>
</dbReference>
<dbReference type="HAMAP" id="MF_01023">
    <property type="entry name" value="HisC_aminotrans_2"/>
    <property type="match status" value="1"/>
</dbReference>
<dbReference type="InterPro" id="IPR004839">
    <property type="entry name" value="Aminotransferase_I/II_large"/>
</dbReference>
<dbReference type="Gene3D" id="3.90.1150.10">
    <property type="entry name" value="Aspartate Aminotransferase, domain 1"/>
    <property type="match status" value="1"/>
</dbReference>
<feature type="region of interest" description="Disordered" evidence="10">
    <location>
        <begin position="1"/>
        <end position="22"/>
    </location>
</feature>
<comment type="subunit">
    <text evidence="4 9">Homodimer.</text>
</comment>
<evidence type="ECO:0000313" key="12">
    <source>
        <dbReference type="EMBL" id="RAK58822.1"/>
    </source>
</evidence>
<reference evidence="13" key="1">
    <citation type="submission" date="2018-05" db="EMBL/GenBank/DDBJ databases">
        <authorList>
            <person name="Li X."/>
        </authorList>
    </citation>
    <scope>NUCLEOTIDE SEQUENCE [LARGE SCALE GENOMIC DNA]</scope>
    <source>
        <strain evidence="13">HKS-05</strain>
    </source>
</reference>
<gene>
    <name evidence="9" type="primary">hisC</name>
    <name evidence="12" type="ORF">DJ021_02910</name>
</gene>
<dbReference type="InterPro" id="IPR015424">
    <property type="entry name" value="PyrdxlP-dep_Trfase"/>
</dbReference>
<keyword evidence="7 9" id="KW-0663">Pyridoxal phosphate</keyword>
<proteinExistence type="inferred from homology"/>
<sequence>MSESAPPTAAPTDRSRAARPVPKPGILDIHAYVPGKATVEGGGAPVKLSANENALGSSPKAREAYASAADKLHVYPDSRATIVRTAIAERYRLEPERLIFGCGSDEVFQLLNQTYLEPGDNMVQGEYGFAAFAIGAYAAGGEVRFAREPDYRIDVDEVLKCVDERTRLVFIANPGNPTGTWIPISEIRRLHDNLPPSVVLVLDGAYGEFVTDPTFDDGLDLARTAQNVVVTHTFSKLYGLASLRVGWGYAPAEIIAAMDRIRLPFNTSIPAQMAAVAALHDEDFQRASIDLVEQWRPWLAQQLGGLKLDVVRPSAANFLLVGFPKTPGRTAVEAEAFLAARGLLVRGVTNYGLPHHVRITIGLEGQNRAVVEALAEFMQR</sequence>
<dbReference type="AlphaFoldDB" id="A0A328AUJ8"/>
<dbReference type="RefSeq" id="WP_111456115.1">
    <property type="nucleotide sequence ID" value="NZ_QFYP01000001.1"/>
</dbReference>
<dbReference type="PANTHER" id="PTHR43643">
    <property type="entry name" value="HISTIDINOL-PHOSPHATE AMINOTRANSFERASE 2"/>
    <property type="match status" value="1"/>
</dbReference>
<comment type="catalytic activity">
    <reaction evidence="8 9">
        <text>L-histidinol phosphate + 2-oxoglutarate = 3-(imidazol-4-yl)-2-oxopropyl phosphate + L-glutamate</text>
        <dbReference type="Rhea" id="RHEA:23744"/>
        <dbReference type="ChEBI" id="CHEBI:16810"/>
        <dbReference type="ChEBI" id="CHEBI:29985"/>
        <dbReference type="ChEBI" id="CHEBI:57766"/>
        <dbReference type="ChEBI" id="CHEBI:57980"/>
        <dbReference type="EC" id="2.6.1.9"/>
    </reaction>
</comment>
<dbReference type="InterPro" id="IPR050106">
    <property type="entry name" value="HistidinolP_aminotransfase"/>
</dbReference>
<evidence type="ECO:0000259" key="11">
    <source>
        <dbReference type="Pfam" id="PF00155"/>
    </source>
</evidence>
<accession>A0A328AUJ8</accession>
<evidence type="ECO:0000256" key="9">
    <source>
        <dbReference type="HAMAP-Rule" id="MF_01023"/>
    </source>
</evidence>
<dbReference type="EC" id="2.6.1.9" evidence="9"/>
<evidence type="ECO:0000256" key="2">
    <source>
        <dbReference type="ARBA" id="ARBA00005011"/>
    </source>
</evidence>
<comment type="similarity">
    <text evidence="3 9">Belongs to the class-II pyridoxal-phosphate-dependent aminotransferase family. Histidinol-phosphate aminotransferase subfamily.</text>
</comment>
<dbReference type="InterPro" id="IPR015421">
    <property type="entry name" value="PyrdxlP-dep_Trfase_major"/>
</dbReference>
<dbReference type="SUPFAM" id="SSF53383">
    <property type="entry name" value="PLP-dependent transferases"/>
    <property type="match status" value="1"/>
</dbReference>
<evidence type="ECO:0000256" key="6">
    <source>
        <dbReference type="ARBA" id="ARBA00022679"/>
    </source>
</evidence>
<evidence type="ECO:0000256" key="8">
    <source>
        <dbReference type="ARBA" id="ARBA00047481"/>
    </source>
</evidence>
<dbReference type="Pfam" id="PF00155">
    <property type="entry name" value="Aminotran_1_2"/>
    <property type="match status" value="1"/>
</dbReference>
<dbReference type="InterPro" id="IPR005861">
    <property type="entry name" value="HisP_aminotrans"/>
</dbReference>
<dbReference type="InterPro" id="IPR015422">
    <property type="entry name" value="PyrdxlP-dep_Trfase_small"/>
</dbReference>
<dbReference type="PANTHER" id="PTHR43643:SF3">
    <property type="entry name" value="HISTIDINOL-PHOSPHATE AMINOTRANSFERASE"/>
    <property type="match status" value="1"/>
</dbReference>
<evidence type="ECO:0000313" key="13">
    <source>
        <dbReference type="Proteomes" id="UP000249842"/>
    </source>
</evidence>
<keyword evidence="13" id="KW-1185">Reference proteome</keyword>
<feature type="domain" description="Aminotransferase class I/classII large" evidence="11">
    <location>
        <begin position="46"/>
        <end position="374"/>
    </location>
</feature>
<protein>
    <recommendedName>
        <fullName evidence="9">Histidinol-phosphate aminotransferase</fullName>
        <ecNumber evidence="9">2.6.1.9</ecNumber>
    </recommendedName>
    <alternativeName>
        <fullName evidence="9">Imidazole acetol-phosphate transaminase</fullName>
    </alternativeName>
</protein>
<dbReference type="EMBL" id="QFYP01000001">
    <property type="protein sequence ID" value="RAK58822.1"/>
    <property type="molecule type" value="Genomic_DNA"/>
</dbReference>
<dbReference type="OrthoDB" id="9809616at2"/>
<evidence type="ECO:0000256" key="7">
    <source>
        <dbReference type="ARBA" id="ARBA00022898"/>
    </source>
</evidence>
<dbReference type="Gene3D" id="3.40.640.10">
    <property type="entry name" value="Type I PLP-dependent aspartate aminotransferase-like (Major domain)"/>
    <property type="match status" value="1"/>
</dbReference>
<feature type="modified residue" description="N6-(pyridoxal phosphate)lysine" evidence="9">
    <location>
        <position position="236"/>
    </location>
</feature>
<comment type="cofactor">
    <cofactor evidence="1 9">
        <name>pyridoxal 5'-phosphate</name>
        <dbReference type="ChEBI" id="CHEBI:597326"/>
    </cofactor>
</comment>
<name>A0A328AUJ8_9CAUL</name>
<dbReference type="GO" id="GO:0000105">
    <property type="term" value="P:L-histidine biosynthetic process"/>
    <property type="evidence" value="ECO:0007669"/>
    <property type="project" value="UniProtKB-UniRule"/>
</dbReference>
<evidence type="ECO:0000256" key="5">
    <source>
        <dbReference type="ARBA" id="ARBA00022576"/>
    </source>
</evidence>
<organism evidence="12 13">
    <name type="scientific">Phenylobacterium hankyongense</name>
    <dbReference type="NCBI Taxonomy" id="1813876"/>
    <lineage>
        <taxon>Bacteria</taxon>
        <taxon>Pseudomonadati</taxon>
        <taxon>Pseudomonadota</taxon>
        <taxon>Alphaproteobacteria</taxon>
        <taxon>Caulobacterales</taxon>
        <taxon>Caulobacteraceae</taxon>
        <taxon>Phenylobacterium</taxon>
    </lineage>
</organism>
<dbReference type="Proteomes" id="UP000249842">
    <property type="component" value="Unassembled WGS sequence"/>
</dbReference>